<dbReference type="RefSeq" id="XP_026616152.1">
    <property type="nucleotide sequence ID" value="XM_026757500.1"/>
</dbReference>
<dbReference type="VEuPathDB" id="FungiDB:CDV56_103881"/>
<dbReference type="EMBL" id="NKHU02000050">
    <property type="protein sequence ID" value="RHZ60687.1"/>
    <property type="molecule type" value="Genomic_DNA"/>
</dbReference>
<proteinExistence type="predicted"/>
<dbReference type="Proteomes" id="UP000215305">
    <property type="component" value="Unassembled WGS sequence"/>
</dbReference>
<feature type="region of interest" description="Disordered" evidence="1">
    <location>
        <begin position="143"/>
        <end position="168"/>
    </location>
</feature>
<evidence type="ECO:0000313" key="3">
    <source>
        <dbReference type="Proteomes" id="UP000215305"/>
    </source>
</evidence>
<feature type="compositionally biased region" description="Acidic residues" evidence="1">
    <location>
        <begin position="146"/>
        <end position="160"/>
    </location>
</feature>
<dbReference type="GeneID" id="38125855"/>
<dbReference type="AlphaFoldDB" id="A0A397HCI9"/>
<organism evidence="2 3">
    <name type="scientific">Aspergillus thermomutatus</name>
    <name type="common">Neosartorya pseudofischeri</name>
    <dbReference type="NCBI Taxonomy" id="41047"/>
    <lineage>
        <taxon>Eukaryota</taxon>
        <taxon>Fungi</taxon>
        <taxon>Dikarya</taxon>
        <taxon>Ascomycota</taxon>
        <taxon>Pezizomycotina</taxon>
        <taxon>Eurotiomycetes</taxon>
        <taxon>Eurotiomycetidae</taxon>
        <taxon>Eurotiales</taxon>
        <taxon>Aspergillaceae</taxon>
        <taxon>Aspergillus</taxon>
        <taxon>Aspergillus subgen. Fumigati</taxon>
    </lineage>
</organism>
<gene>
    <name evidence="2" type="ORF">CDV56_103881</name>
</gene>
<protein>
    <submittedName>
        <fullName evidence="2">Uncharacterized protein</fullName>
    </submittedName>
</protein>
<name>A0A397HCI9_ASPTH</name>
<keyword evidence="3" id="KW-1185">Reference proteome</keyword>
<evidence type="ECO:0000256" key="1">
    <source>
        <dbReference type="SAM" id="MobiDB-lite"/>
    </source>
</evidence>
<comment type="caution">
    <text evidence="2">The sequence shown here is derived from an EMBL/GenBank/DDBJ whole genome shotgun (WGS) entry which is preliminary data.</text>
</comment>
<dbReference type="OrthoDB" id="5416097at2759"/>
<accession>A0A397HCI9</accession>
<evidence type="ECO:0000313" key="2">
    <source>
        <dbReference type="EMBL" id="RHZ60687.1"/>
    </source>
</evidence>
<sequence>MHHPRPLPLGRARAIRHLSLPVQLQDAGANPCRSKHQEVLYFALEPVDKDEYGKWLTLKVWWLKRHEHAGGVDFSVTPQLPSDLHPRVYEVGLHNVRDDKPLLSGDLIKLETHDPENYPLPDMRILEMQWILNRVLALRGGAEPRDLEDDESDGDLDEGLDYFPRPVV</sequence>
<reference evidence="2" key="1">
    <citation type="submission" date="2018-08" db="EMBL/GenBank/DDBJ databases">
        <title>Draft genome sequence of azole-resistant Aspergillus thermomutatus (Neosartorya pseudofischeri) strain HMR AF 39, isolated from a human nasal aspirate.</title>
        <authorList>
            <person name="Parent-Michaud M."/>
            <person name="Dufresne P.J."/>
            <person name="Fournier E."/>
            <person name="Martineau C."/>
            <person name="Moreira S."/>
            <person name="Perkins V."/>
            <person name="De Repentigny L."/>
            <person name="Dufresne S.F."/>
        </authorList>
    </citation>
    <scope>NUCLEOTIDE SEQUENCE [LARGE SCALE GENOMIC DNA]</scope>
    <source>
        <strain evidence="2">HMR AF 39</strain>
    </source>
</reference>